<organism evidence="1 2">
    <name type="scientific">Candidatus Xenohaliotis californiensis</name>
    <dbReference type="NCBI Taxonomy" id="84677"/>
    <lineage>
        <taxon>Bacteria</taxon>
        <taxon>Pseudomonadati</taxon>
        <taxon>Pseudomonadota</taxon>
        <taxon>Alphaproteobacteria</taxon>
        <taxon>Rickettsiales</taxon>
        <taxon>Anaplasmataceae</taxon>
        <taxon>Candidatus Xenohaliotis</taxon>
    </lineage>
</organism>
<keyword evidence="2" id="KW-1185">Reference proteome</keyword>
<accession>A0ABP0EVK8</accession>
<dbReference type="Proteomes" id="UP001314181">
    <property type="component" value="Unassembled WGS sequence"/>
</dbReference>
<gene>
    <name evidence="1" type="ORF">CAXC1_200013</name>
</gene>
<reference evidence="1 2" key="1">
    <citation type="submission" date="2024-01" db="EMBL/GenBank/DDBJ databases">
        <authorList>
            <person name="Kunselman E."/>
        </authorList>
    </citation>
    <scope>NUCLEOTIDE SEQUENCE [LARGE SCALE GENOMIC DNA]</scope>
    <source>
        <strain evidence="1">2 abalone samples</strain>
    </source>
</reference>
<evidence type="ECO:0000313" key="1">
    <source>
        <dbReference type="EMBL" id="CAK8162643.1"/>
    </source>
</evidence>
<sequence>MSNEYTKEKIARENLFKNIEEIVNYLMLDEVNFNELKI</sequence>
<name>A0ABP0EVK8_9RICK</name>
<protein>
    <submittedName>
        <fullName evidence="1">Uncharacterized protein</fullName>
    </submittedName>
</protein>
<evidence type="ECO:0000313" key="2">
    <source>
        <dbReference type="Proteomes" id="UP001314181"/>
    </source>
</evidence>
<dbReference type="EMBL" id="CAWVOK010000012">
    <property type="protein sequence ID" value="CAK8162643.1"/>
    <property type="molecule type" value="Genomic_DNA"/>
</dbReference>
<comment type="caution">
    <text evidence="1">The sequence shown here is derived from an EMBL/GenBank/DDBJ whole genome shotgun (WGS) entry which is preliminary data.</text>
</comment>
<proteinExistence type="predicted"/>